<dbReference type="EC" id="3.6.1.-" evidence="4"/>
<proteinExistence type="inferred from homology"/>
<evidence type="ECO:0000256" key="3">
    <source>
        <dbReference type="ARBA" id="ARBA00022801"/>
    </source>
</evidence>
<dbReference type="RefSeq" id="WP_322776000.1">
    <property type="nucleotide sequence ID" value="NZ_JARJFB010000002.1"/>
</dbReference>
<dbReference type="InterPro" id="IPR020084">
    <property type="entry name" value="NUDIX_hydrolase_CS"/>
</dbReference>
<comment type="function">
    <text evidence="4">Accelerates the degradation of transcripts by removing pyrophosphate from the 5'-end of triphosphorylated RNA, leading to a more labile monophosphorylated state that can stimulate subsequent ribonuclease cleavage.</text>
</comment>
<dbReference type="HAMAP" id="MF_00298">
    <property type="entry name" value="Nudix_RppH"/>
    <property type="match status" value="1"/>
</dbReference>
<dbReference type="EMBL" id="JARJFB010000002">
    <property type="protein sequence ID" value="MEA0970095.1"/>
    <property type="molecule type" value="Genomic_DNA"/>
</dbReference>
<dbReference type="Pfam" id="PF00293">
    <property type="entry name" value="NUDIX"/>
    <property type="match status" value="1"/>
</dbReference>
<reference evidence="6 7" key="1">
    <citation type="submission" date="2023-03" db="EMBL/GenBank/DDBJ databases">
        <title>Host association and intracellularity evolved multiple times independently in the Rickettsiales.</title>
        <authorList>
            <person name="Castelli M."/>
            <person name="Nardi T."/>
            <person name="Gammuto L."/>
            <person name="Bellinzona G."/>
            <person name="Sabaneyeva E."/>
            <person name="Potekhin A."/>
            <person name="Serra V."/>
            <person name="Petroni G."/>
            <person name="Sassera D."/>
        </authorList>
    </citation>
    <scope>NUCLEOTIDE SEQUENCE [LARGE SCALE GENOMIC DNA]</scope>
    <source>
        <strain evidence="6 7">Sr 2-6</strain>
    </source>
</reference>
<dbReference type="PRINTS" id="PR00502">
    <property type="entry name" value="NUDIXFAMILY"/>
</dbReference>
<evidence type="ECO:0000313" key="6">
    <source>
        <dbReference type="EMBL" id="MEA0970095.1"/>
    </source>
</evidence>
<keyword evidence="7" id="KW-1185">Reference proteome</keyword>
<comment type="cofactor">
    <cofactor evidence="1">
        <name>Mn(2+)</name>
        <dbReference type="ChEBI" id="CHEBI:29035"/>
    </cofactor>
</comment>
<evidence type="ECO:0000256" key="2">
    <source>
        <dbReference type="ARBA" id="ARBA00001946"/>
    </source>
</evidence>
<evidence type="ECO:0000256" key="4">
    <source>
        <dbReference type="HAMAP-Rule" id="MF_00298"/>
    </source>
</evidence>
<dbReference type="NCBIfam" id="NF001938">
    <property type="entry name" value="PRK00714.1-5"/>
    <property type="match status" value="1"/>
</dbReference>
<comment type="cofactor">
    <cofactor evidence="2">
        <name>Mg(2+)</name>
        <dbReference type="ChEBI" id="CHEBI:18420"/>
    </cofactor>
</comment>
<dbReference type="InterPro" id="IPR020476">
    <property type="entry name" value="Nudix_hydrolase"/>
</dbReference>
<evidence type="ECO:0000256" key="1">
    <source>
        <dbReference type="ARBA" id="ARBA00001936"/>
    </source>
</evidence>
<dbReference type="Gene3D" id="3.90.79.10">
    <property type="entry name" value="Nucleoside Triphosphate Pyrophosphohydrolase"/>
    <property type="match status" value="1"/>
</dbReference>
<comment type="cofactor">
    <cofactor evidence="4">
        <name>a divalent metal cation</name>
        <dbReference type="ChEBI" id="CHEBI:60240"/>
    </cofactor>
</comment>
<evidence type="ECO:0000313" key="7">
    <source>
        <dbReference type="Proteomes" id="UP001291687"/>
    </source>
</evidence>
<organism evidence="6 7">
    <name type="scientific">Candidatus Megaera venefica</name>
    <dbReference type="NCBI Taxonomy" id="2055910"/>
    <lineage>
        <taxon>Bacteria</taxon>
        <taxon>Pseudomonadati</taxon>
        <taxon>Pseudomonadota</taxon>
        <taxon>Alphaproteobacteria</taxon>
        <taxon>Rickettsiales</taxon>
        <taxon>Rickettsiaceae</taxon>
        <taxon>Candidatus Megaera</taxon>
    </lineage>
</organism>
<accession>A0ABU5NA94</accession>
<keyword evidence="3 4" id="KW-0378">Hydrolase</keyword>
<dbReference type="PANTHER" id="PTHR11839:SF22">
    <property type="entry name" value="NUDIX HYDROLASE 26, CHLOROPLASTIC"/>
    <property type="match status" value="1"/>
</dbReference>
<sequence>MKTDSNNKLDNKELLNLPFRPGVGMMIIDKEDRVFVGKRIDSKANGWQMPQGGIDLGETPSSAAMREMEEEIGCGDGYIIAESKNWYSYRVPDFLIPRLWDGKYCGQKQKWFLIRFTGKDSDIDIKTLHPEFDQWKWVNFDELLTDVIPFKLKLYKQVVQEFRQILYQSKN</sequence>
<gene>
    <name evidence="4" type="primary">rppH</name>
    <name evidence="4" type="synonym">nudH</name>
    <name evidence="6" type="ORF">Megvenef_00043</name>
</gene>
<dbReference type="SUPFAM" id="SSF55811">
    <property type="entry name" value="Nudix"/>
    <property type="match status" value="1"/>
</dbReference>
<protein>
    <recommendedName>
        <fullName evidence="4">RNA pyrophosphohydrolase</fullName>
        <ecNumber evidence="4">3.6.1.-</ecNumber>
    </recommendedName>
    <alternativeName>
        <fullName evidence="4">(Di)nucleoside polyphosphate hydrolase</fullName>
    </alternativeName>
</protein>
<dbReference type="Proteomes" id="UP001291687">
    <property type="component" value="Unassembled WGS sequence"/>
</dbReference>
<dbReference type="NCBIfam" id="NF001937">
    <property type="entry name" value="PRK00714.1-4"/>
    <property type="match status" value="1"/>
</dbReference>
<dbReference type="InterPro" id="IPR000086">
    <property type="entry name" value="NUDIX_hydrolase_dom"/>
</dbReference>
<evidence type="ECO:0000259" key="5">
    <source>
        <dbReference type="PROSITE" id="PS51462"/>
    </source>
</evidence>
<feature type="domain" description="Nudix hydrolase" evidence="5">
    <location>
        <begin position="18"/>
        <end position="160"/>
    </location>
</feature>
<dbReference type="PROSITE" id="PS51462">
    <property type="entry name" value="NUDIX"/>
    <property type="match status" value="1"/>
</dbReference>
<dbReference type="PROSITE" id="PS00893">
    <property type="entry name" value="NUDIX_BOX"/>
    <property type="match status" value="1"/>
</dbReference>
<comment type="similarity">
    <text evidence="4">Belongs to the Nudix hydrolase family. RppH subfamily.</text>
</comment>
<dbReference type="CDD" id="cd03671">
    <property type="entry name" value="NUDIX_Ap4A_hydrolase_plant_like"/>
    <property type="match status" value="1"/>
</dbReference>
<dbReference type="InterPro" id="IPR015797">
    <property type="entry name" value="NUDIX_hydrolase-like_dom_sf"/>
</dbReference>
<dbReference type="NCBIfam" id="NF001936">
    <property type="entry name" value="PRK00714.1-3"/>
    <property type="match status" value="1"/>
</dbReference>
<comment type="caution">
    <text evidence="6">The sequence shown here is derived from an EMBL/GenBank/DDBJ whole genome shotgun (WGS) entry which is preliminary data.</text>
</comment>
<dbReference type="InterPro" id="IPR022927">
    <property type="entry name" value="RppH"/>
</dbReference>
<dbReference type="PANTHER" id="PTHR11839">
    <property type="entry name" value="UDP/ADP-SUGAR PYROPHOSPHATASE"/>
    <property type="match status" value="1"/>
</dbReference>
<feature type="short sequence motif" description="Nudix box" evidence="4">
    <location>
        <begin position="52"/>
        <end position="73"/>
    </location>
</feature>
<name>A0ABU5NA94_9RICK</name>